<dbReference type="InterPro" id="IPR039277">
    <property type="entry name" value="VOZ1/VOZ2"/>
</dbReference>
<dbReference type="GO" id="GO:0043565">
    <property type="term" value="F:sequence-specific DNA binding"/>
    <property type="evidence" value="ECO:0000318"/>
    <property type="project" value="GO_Central"/>
</dbReference>
<dbReference type="STRING" id="3988.B9SGN7"/>
<feature type="coiled-coil region" evidence="1">
    <location>
        <begin position="24"/>
        <end position="51"/>
    </location>
</feature>
<dbReference type="EMBL" id="EQ973954">
    <property type="protein sequence ID" value="EEF37283.1"/>
    <property type="molecule type" value="Genomic_DNA"/>
</dbReference>
<name>B9SGN7_RICCO</name>
<dbReference type="InParanoid" id="B9SGN7"/>
<feature type="region of interest" description="Disordered" evidence="2">
    <location>
        <begin position="343"/>
        <end position="398"/>
    </location>
</feature>
<proteinExistence type="predicted"/>
<feature type="compositionally biased region" description="Polar residues" evidence="2">
    <location>
        <begin position="349"/>
        <end position="359"/>
    </location>
</feature>
<evidence type="ECO:0000313" key="3">
    <source>
        <dbReference type="EMBL" id="EEF37283.1"/>
    </source>
</evidence>
<keyword evidence="4" id="KW-1185">Reference proteome</keyword>
<evidence type="ECO:0008006" key="5">
    <source>
        <dbReference type="Google" id="ProtNLM"/>
    </source>
</evidence>
<protein>
    <recommendedName>
        <fullName evidence="5">Transcription factor VOZ1</fullName>
    </recommendedName>
</protein>
<evidence type="ECO:0000313" key="4">
    <source>
        <dbReference type="Proteomes" id="UP000008311"/>
    </source>
</evidence>
<dbReference type="PANTHER" id="PTHR33873:SF15">
    <property type="entry name" value="TRANSCRIPTION FACTOR VOZ2"/>
    <property type="match status" value="1"/>
</dbReference>
<dbReference type="eggNOG" id="ENOG502QPN5">
    <property type="taxonomic scope" value="Eukaryota"/>
</dbReference>
<dbReference type="PANTHER" id="PTHR33873">
    <property type="entry name" value="TRANSCRIPTION FACTOR VOZ1"/>
    <property type="match status" value="1"/>
</dbReference>
<accession>B9SGN7</accession>
<keyword evidence="1" id="KW-0175">Coiled coil</keyword>
<dbReference type="GO" id="GO:0048578">
    <property type="term" value="P:positive regulation of long-day photoperiodism, flowering"/>
    <property type="evidence" value="ECO:0000318"/>
    <property type="project" value="GO_Central"/>
</dbReference>
<gene>
    <name evidence="3" type="ORF">RCOM_0554450</name>
</gene>
<evidence type="ECO:0000256" key="1">
    <source>
        <dbReference type="SAM" id="Coils"/>
    </source>
</evidence>
<reference evidence="4" key="1">
    <citation type="journal article" date="2010" name="Nat. Biotechnol.">
        <title>Draft genome sequence of the oilseed species Ricinus communis.</title>
        <authorList>
            <person name="Chan A.P."/>
            <person name="Crabtree J."/>
            <person name="Zhao Q."/>
            <person name="Lorenzi H."/>
            <person name="Orvis J."/>
            <person name="Puiu D."/>
            <person name="Melake-Berhan A."/>
            <person name="Jones K.M."/>
            <person name="Redman J."/>
            <person name="Chen G."/>
            <person name="Cahoon E.B."/>
            <person name="Gedil M."/>
            <person name="Stanke M."/>
            <person name="Haas B.J."/>
            <person name="Wortman J.R."/>
            <person name="Fraser-Liggett C.M."/>
            <person name="Ravel J."/>
            <person name="Rabinowicz P.D."/>
        </authorList>
    </citation>
    <scope>NUCLEOTIDE SEQUENCE [LARGE SCALE GENOMIC DNA]</scope>
    <source>
        <strain evidence="4">cv. Hale</strain>
    </source>
</reference>
<dbReference type="AlphaFoldDB" id="B9SGN7"/>
<sequence>MMMKCLITGFLGKMQKGTKSKCASVSHNLLLDNAKNRLNDLQERFSNLQAARMEGRASDVAVLEEQVYQSLREWKAELDAPSPASSLVGGSLGTFSEDIGRLLQLCEEEEDDATSPLVEQSVLKPEPNIQSVNIGNFTAFEDDYFRNSDTQVHSFQGFDQCNNSLTLQNTVVSTSDMTAFLDYQQFISDEGFDLLGTNDSKEFTGSVAILPIGPAPSAFMGPKCALWDCARPAQGSEWFEDYCSSFHATLALNEGPPGKTPVLRPSGIGLKDNLLFTALNARHGRSYYMDPQPPGCYGWHLYEYEISNSDACALYRLELKFVDEKKTPKGKVMKDSLADLQKKMGRLTADNTGDNSPSSKTRTRTDKKTEAGGDDLTPDQKSSDAKALGHDSIQSSSK</sequence>
<evidence type="ECO:0000256" key="2">
    <source>
        <dbReference type="SAM" id="MobiDB-lite"/>
    </source>
</evidence>
<organism evidence="3 4">
    <name type="scientific">Ricinus communis</name>
    <name type="common">Castor bean</name>
    <dbReference type="NCBI Taxonomy" id="3988"/>
    <lineage>
        <taxon>Eukaryota</taxon>
        <taxon>Viridiplantae</taxon>
        <taxon>Streptophyta</taxon>
        <taxon>Embryophyta</taxon>
        <taxon>Tracheophyta</taxon>
        <taxon>Spermatophyta</taxon>
        <taxon>Magnoliopsida</taxon>
        <taxon>eudicotyledons</taxon>
        <taxon>Gunneridae</taxon>
        <taxon>Pentapetalae</taxon>
        <taxon>rosids</taxon>
        <taxon>fabids</taxon>
        <taxon>Malpighiales</taxon>
        <taxon>Euphorbiaceae</taxon>
        <taxon>Acalyphoideae</taxon>
        <taxon>Acalypheae</taxon>
        <taxon>Ricinus</taxon>
    </lineage>
</organism>
<dbReference type="GO" id="GO:0045893">
    <property type="term" value="P:positive regulation of DNA-templated transcription"/>
    <property type="evidence" value="ECO:0000318"/>
    <property type="project" value="GO_Central"/>
</dbReference>
<dbReference type="GO" id="GO:0005634">
    <property type="term" value="C:nucleus"/>
    <property type="evidence" value="ECO:0000318"/>
    <property type="project" value="GO_Central"/>
</dbReference>
<dbReference type="Proteomes" id="UP000008311">
    <property type="component" value="Unassembled WGS sequence"/>
</dbReference>